<evidence type="ECO:0000256" key="1">
    <source>
        <dbReference type="SAM" id="MobiDB-lite"/>
    </source>
</evidence>
<dbReference type="SUPFAM" id="SSF52047">
    <property type="entry name" value="RNI-like"/>
    <property type="match status" value="1"/>
</dbReference>
<organism evidence="2 3">
    <name type="scientific">Hondaea fermentalgiana</name>
    <dbReference type="NCBI Taxonomy" id="2315210"/>
    <lineage>
        <taxon>Eukaryota</taxon>
        <taxon>Sar</taxon>
        <taxon>Stramenopiles</taxon>
        <taxon>Bigyra</taxon>
        <taxon>Labyrinthulomycetes</taxon>
        <taxon>Thraustochytrida</taxon>
        <taxon>Thraustochytriidae</taxon>
        <taxon>Hondaea</taxon>
    </lineage>
</organism>
<dbReference type="EMBL" id="BEYU01000291">
    <property type="protein sequence ID" value="GBG35090.1"/>
    <property type="molecule type" value="Genomic_DNA"/>
</dbReference>
<dbReference type="InParanoid" id="A0A2R5GW79"/>
<feature type="compositionally biased region" description="Basic and acidic residues" evidence="1">
    <location>
        <begin position="520"/>
        <end position="558"/>
    </location>
</feature>
<dbReference type="PANTHER" id="PTHR13318">
    <property type="entry name" value="PARTNER OF PAIRED, ISOFORM B-RELATED"/>
    <property type="match status" value="1"/>
</dbReference>
<dbReference type="Gene3D" id="3.80.10.10">
    <property type="entry name" value="Ribonuclease Inhibitor"/>
    <property type="match status" value="2"/>
</dbReference>
<dbReference type="OrthoDB" id="10257471at2759"/>
<dbReference type="GO" id="GO:0019005">
    <property type="term" value="C:SCF ubiquitin ligase complex"/>
    <property type="evidence" value="ECO:0007669"/>
    <property type="project" value="TreeGrafter"/>
</dbReference>
<dbReference type="InterPro" id="IPR032675">
    <property type="entry name" value="LRR_dom_sf"/>
</dbReference>
<dbReference type="Proteomes" id="UP000241890">
    <property type="component" value="Unassembled WGS sequence"/>
</dbReference>
<reference evidence="2 3" key="1">
    <citation type="submission" date="2017-12" db="EMBL/GenBank/DDBJ databases">
        <title>Sequencing, de novo assembly and annotation of complete genome of a new Thraustochytrid species, strain FCC1311.</title>
        <authorList>
            <person name="Sedici K."/>
            <person name="Godart F."/>
            <person name="Aiese Cigliano R."/>
            <person name="Sanseverino W."/>
            <person name="Barakat M."/>
            <person name="Ortet P."/>
            <person name="Marechal E."/>
            <person name="Cagnac O."/>
            <person name="Amato A."/>
        </authorList>
    </citation>
    <scope>NUCLEOTIDE SEQUENCE [LARGE SCALE GENOMIC DNA]</scope>
</reference>
<sequence length="566" mass="64156">CIALGSVVLDGCIEVTSLGVCHIAECSGKNLWRLSLRDLPLLREDSLEPIAKYCTGLRFLALDVNLLVKETLAKEKDSDYKFLSIEDTGLLIELLKCCSSLVTLKLSNVLDENFAGWEDFATNINPYLRTLSLAGAAKFNDAALKSLAKKARFLRELRLSGILSHVVALVDFVRRVRARMKLSVQEYEEWEDLTGTDLELERCNVIVKQANEILDRFKGKGWGRVRNYVRDAMPLLNELRNAPLADTESTPFLALPSFDIMSTRRLNLKIDFRWNIYEFICPDIFDDVYLAGESRSTAGESGMGTNTFQAAQLSAGTVSSQPKESVKTFRLTGTISKIWPITVRTPDTKASRLLERYWRIPPEARYFCWANPLTDLKAANLNWFKHQRYEDTTRRFLHYGGFLYFDANRHFVSASALTVGTTLSFNGPFKLNQKTVDKLEAEKRWHKVTIKNLQPKDAEKLEFCFVFHGEKVLAPDLRRHCPHGGYAYRFTLKDGRPQESYLYPLASAVDVFLRTEDAPDKDDYGDASDGHRTASDNHADASDGHREASDNHADASDYHEDDDFIA</sequence>
<keyword evidence="3" id="KW-1185">Reference proteome</keyword>
<dbReference type="AlphaFoldDB" id="A0A2R5GW79"/>
<accession>A0A2R5GW79</accession>
<dbReference type="PANTHER" id="PTHR13318:SF190">
    <property type="entry name" value="PARTNER OF PAIRED, ISOFORM B"/>
    <property type="match status" value="1"/>
</dbReference>
<feature type="non-terminal residue" evidence="2">
    <location>
        <position position="1"/>
    </location>
</feature>
<protein>
    <submittedName>
        <fullName evidence="2">Uncharacterized protein</fullName>
    </submittedName>
</protein>
<name>A0A2R5GW79_9STRA</name>
<proteinExistence type="predicted"/>
<feature type="region of interest" description="Disordered" evidence="1">
    <location>
        <begin position="520"/>
        <end position="566"/>
    </location>
</feature>
<dbReference type="GO" id="GO:0031146">
    <property type="term" value="P:SCF-dependent proteasomal ubiquitin-dependent protein catabolic process"/>
    <property type="evidence" value="ECO:0007669"/>
    <property type="project" value="TreeGrafter"/>
</dbReference>
<evidence type="ECO:0000313" key="3">
    <source>
        <dbReference type="Proteomes" id="UP000241890"/>
    </source>
</evidence>
<comment type="caution">
    <text evidence="2">The sequence shown here is derived from an EMBL/GenBank/DDBJ whole genome shotgun (WGS) entry which is preliminary data.</text>
</comment>
<evidence type="ECO:0000313" key="2">
    <source>
        <dbReference type="EMBL" id="GBG35090.1"/>
    </source>
</evidence>
<gene>
    <name evidence="2" type="ORF">FCC1311_113132</name>
</gene>